<feature type="domain" description="ArnR1-like winged helix-turn-helix" evidence="1">
    <location>
        <begin position="2"/>
        <end position="74"/>
    </location>
</feature>
<evidence type="ECO:0000259" key="1">
    <source>
        <dbReference type="Pfam" id="PF14947"/>
    </source>
</evidence>
<evidence type="ECO:0000313" key="2">
    <source>
        <dbReference type="EMBL" id="KON29659.1"/>
    </source>
</evidence>
<accession>A0A0M0BMK4</accession>
<name>A0A0M0BMK4_9ARCH</name>
<dbReference type="SUPFAM" id="SSF46785">
    <property type="entry name" value="Winged helix' DNA-binding domain"/>
    <property type="match status" value="1"/>
</dbReference>
<dbReference type="AlphaFoldDB" id="A0A0M0BMK4"/>
<dbReference type="Gene3D" id="1.10.10.10">
    <property type="entry name" value="Winged helix-like DNA-binding domain superfamily/Winged helix DNA-binding domain"/>
    <property type="match status" value="1"/>
</dbReference>
<sequence length="80" mass="9089">MRRNDLDICADILQVALSGAKKTHIVYKANLNFNIAKKYLRSLIDKGHLQPVDGGYYITTTKGVRFLEQYRELVACAQES</sequence>
<dbReference type="EMBL" id="LFWZ01000056">
    <property type="protein sequence ID" value="KON29659.1"/>
    <property type="molecule type" value="Genomic_DNA"/>
</dbReference>
<gene>
    <name evidence="2" type="ORF">AC482_05960</name>
</gene>
<organism evidence="2 3">
    <name type="scientific">miscellaneous Crenarchaeota group-15 archaeon DG-45</name>
    <dbReference type="NCBI Taxonomy" id="1685127"/>
    <lineage>
        <taxon>Archaea</taxon>
        <taxon>Candidatus Bathyarchaeota</taxon>
        <taxon>MCG-15</taxon>
    </lineage>
</organism>
<dbReference type="Proteomes" id="UP000037210">
    <property type="component" value="Unassembled WGS sequence"/>
</dbReference>
<reference evidence="2 3" key="1">
    <citation type="submission" date="2015-06" db="EMBL/GenBank/DDBJ databases">
        <title>New insights into the roles of widespread benthic archaea in carbon and nitrogen cycling.</title>
        <authorList>
            <person name="Lazar C.S."/>
            <person name="Baker B.J."/>
            <person name="Seitz K.W."/>
            <person name="Hyde A.S."/>
            <person name="Dick G.J."/>
            <person name="Hinrichs K.-U."/>
            <person name="Teske A.P."/>
        </authorList>
    </citation>
    <scope>NUCLEOTIDE SEQUENCE [LARGE SCALE GENOMIC DNA]</scope>
    <source>
        <strain evidence="2">DG-45</strain>
    </source>
</reference>
<protein>
    <recommendedName>
        <fullName evidence="1">ArnR1-like winged helix-turn-helix domain-containing protein</fullName>
    </recommendedName>
</protein>
<evidence type="ECO:0000313" key="3">
    <source>
        <dbReference type="Proteomes" id="UP000037210"/>
    </source>
</evidence>
<dbReference type="InterPro" id="IPR036390">
    <property type="entry name" value="WH_DNA-bd_sf"/>
</dbReference>
<comment type="caution">
    <text evidence="2">The sequence shown here is derived from an EMBL/GenBank/DDBJ whole genome shotgun (WGS) entry which is preliminary data.</text>
</comment>
<dbReference type="InterPro" id="IPR038723">
    <property type="entry name" value="ArnR1-like_HTH"/>
</dbReference>
<dbReference type="InterPro" id="IPR036388">
    <property type="entry name" value="WH-like_DNA-bd_sf"/>
</dbReference>
<proteinExistence type="predicted"/>
<dbReference type="Pfam" id="PF14947">
    <property type="entry name" value="HTH_45"/>
    <property type="match status" value="1"/>
</dbReference>